<sequence length="61" mass="6965">MWPIRCCLLKRNDNSGTEPTLSDRYVLLWVQVEAIVAIENQCTPDRTTAVWSVCTSLQLLL</sequence>
<reference evidence="1 2" key="1">
    <citation type="submission" date="2018-11" db="EMBL/GenBank/DDBJ databases">
        <title>Genomic analysis of Haloarcula hispanica CBA1121.</title>
        <authorList>
            <person name="Kim Y.B."/>
            <person name="Roh S.W."/>
        </authorList>
    </citation>
    <scope>NUCLEOTIDE SEQUENCE [LARGE SCALE GENOMIC DNA]</scope>
    <source>
        <strain evidence="1 2">CBA1121</strain>
    </source>
</reference>
<organism evidence="1 2">
    <name type="scientific">Haloarcula hispanica</name>
    <dbReference type="NCBI Taxonomy" id="51589"/>
    <lineage>
        <taxon>Archaea</taxon>
        <taxon>Methanobacteriati</taxon>
        <taxon>Methanobacteriota</taxon>
        <taxon>Stenosarchaea group</taxon>
        <taxon>Halobacteria</taxon>
        <taxon>Halobacteriales</taxon>
        <taxon>Haloarculaceae</taxon>
        <taxon>Haloarcula</taxon>
    </lineage>
</organism>
<comment type="caution">
    <text evidence="1">The sequence shown here is derived from an EMBL/GenBank/DDBJ whole genome shotgun (WGS) entry which is preliminary data.</text>
</comment>
<name>A0A5J5LCW0_HALHI</name>
<dbReference type="Proteomes" id="UP000326244">
    <property type="component" value="Unassembled WGS sequence"/>
</dbReference>
<protein>
    <submittedName>
        <fullName evidence="1">Uncharacterized protein</fullName>
    </submittedName>
</protein>
<evidence type="ECO:0000313" key="2">
    <source>
        <dbReference type="Proteomes" id="UP000326244"/>
    </source>
</evidence>
<proteinExistence type="predicted"/>
<accession>A0A5J5LCW0</accession>
<gene>
    <name evidence="1" type="ORF">EGO51_15915</name>
</gene>
<dbReference type="AlphaFoldDB" id="A0A5J5LCW0"/>
<evidence type="ECO:0000313" key="1">
    <source>
        <dbReference type="EMBL" id="KAA9404831.1"/>
    </source>
</evidence>
<dbReference type="EMBL" id="RQWK01000002">
    <property type="protein sequence ID" value="KAA9404831.1"/>
    <property type="molecule type" value="Genomic_DNA"/>
</dbReference>